<dbReference type="GO" id="GO:0005737">
    <property type="term" value="C:cytoplasm"/>
    <property type="evidence" value="ECO:0007669"/>
    <property type="project" value="TreeGrafter"/>
</dbReference>
<dbReference type="Gene3D" id="1.10.246.10">
    <property type="match status" value="5"/>
</dbReference>
<evidence type="ECO:0000256" key="6">
    <source>
        <dbReference type="ARBA" id="ARBA00022729"/>
    </source>
</evidence>
<evidence type="ECO:0000256" key="4">
    <source>
        <dbReference type="ARBA" id="ARBA00022448"/>
    </source>
</evidence>
<sequence length="483" mass="54561">LANLFGLQSESRTYGLHERSEGKPYQRDRVCQEYKMMGKDQFEASAIIMNSRKYSNATFEEINHIVKAIVTLVDKCCVQGAPADCYDKGADLFFVKSCDPKSPFPKHPGIERCCIHKGLERKLCLADLKQPPKEFPTYLEQSNEELCEAFRKDPKLFSARFLYEYASNYAQAPLLVVANSTSNYISMAAACCTAKKSATCFVKQKLQRQPIHLLTVMSNRLCARYSYGEEKFKFSASIMFSQKVPSAEYKDIIPIVEQGTQVLAKCCSSLTDNCMESELSVHIKQVCKTLSTKDSRIAECCKKSHIDTIHCLHSLPAAEPISLPKLQLPTSNQFCKKGKNQEVEKYTFELARRNTKLPEVFIDKLHGSIVDVVKRCCISDNPSTCLDSKKVQLAEEINKYINEGKELCSEYNNYPFLTFKDRLTKTLSKKVSKLPSSKLDELVEQRANLASTCCITNAPPVYCKEKINEAIGKLCTQDQCLLQ</sequence>
<keyword evidence="16" id="KW-1185">Reference proteome</keyword>
<dbReference type="SMART" id="SM00103">
    <property type="entry name" value="ALBUMIN"/>
    <property type="match status" value="2"/>
</dbReference>
<reference evidence="15" key="1">
    <citation type="submission" date="2022-03" db="EMBL/GenBank/DDBJ databases">
        <authorList>
            <person name="Alioto T."/>
            <person name="Alioto T."/>
            <person name="Gomez Garrido J."/>
        </authorList>
    </citation>
    <scope>NUCLEOTIDE SEQUENCE</scope>
</reference>
<dbReference type="PANTHER" id="PTHR11385">
    <property type="entry name" value="SERUM ALBUMIN-RELATED"/>
    <property type="match status" value="1"/>
</dbReference>
<name>A0AAD1SIX3_PELCU</name>
<dbReference type="InterPro" id="IPR000264">
    <property type="entry name" value="ALB/AFP/VDB"/>
</dbReference>
<dbReference type="PRINTS" id="PR00802">
    <property type="entry name" value="SERUMALBUMIN"/>
</dbReference>
<evidence type="ECO:0000313" key="16">
    <source>
        <dbReference type="Proteomes" id="UP001295444"/>
    </source>
</evidence>
<comment type="function">
    <text evidence="1">Involved in vitamin D transport and storage, scavenging of extracellular G-actin, enhancement of the chemotactic activity of C5 alpha for neutrophils in inflammation and macrophage activation.</text>
</comment>
<evidence type="ECO:0000256" key="10">
    <source>
        <dbReference type="ARBA" id="ARBA00023203"/>
    </source>
</evidence>
<evidence type="ECO:0000259" key="14">
    <source>
        <dbReference type="PROSITE" id="PS51438"/>
    </source>
</evidence>
<evidence type="ECO:0000256" key="1">
    <source>
        <dbReference type="ARBA" id="ARBA00002354"/>
    </source>
</evidence>
<dbReference type="PROSITE" id="PS51438">
    <property type="entry name" value="ALBUMIN_2"/>
    <property type="match status" value="3"/>
</dbReference>
<evidence type="ECO:0000256" key="7">
    <source>
        <dbReference type="ARBA" id="ARBA00022737"/>
    </source>
</evidence>
<dbReference type="EMBL" id="OW240917">
    <property type="protein sequence ID" value="CAH2301464.1"/>
    <property type="molecule type" value="Genomic_DNA"/>
</dbReference>
<dbReference type="InterPro" id="IPR015247">
    <property type="entry name" value="VitD-bind_III"/>
</dbReference>
<dbReference type="PRINTS" id="PR00804">
    <property type="entry name" value="VITAMNDBNDNG"/>
</dbReference>
<keyword evidence="9" id="KW-1015">Disulfide bond</keyword>
<dbReference type="InterPro" id="IPR014760">
    <property type="entry name" value="Serum_albumin_N"/>
</dbReference>
<dbReference type="InterPro" id="IPR020858">
    <property type="entry name" value="Serum_albumin-like"/>
</dbReference>
<evidence type="ECO:0000256" key="8">
    <source>
        <dbReference type="ARBA" id="ARBA00022897"/>
    </source>
</evidence>
<evidence type="ECO:0000256" key="2">
    <source>
        <dbReference type="ARBA" id="ARBA00004613"/>
    </source>
</evidence>
<dbReference type="InterPro" id="IPR000213">
    <property type="entry name" value="VitD-bd"/>
</dbReference>
<evidence type="ECO:0000256" key="5">
    <source>
        <dbReference type="ARBA" id="ARBA00022525"/>
    </source>
</evidence>
<keyword evidence="4" id="KW-0813">Transport</keyword>
<organism evidence="15 16">
    <name type="scientific">Pelobates cultripes</name>
    <name type="common">Western spadefoot toad</name>
    <dbReference type="NCBI Taxonomy" id="61616"/>
    <lineage>
        <taxon>Eukaryota</taxon>
        <taxon>Metazoa</taxon>
        <taxon>Chordata</taxon>
        <taxon>Craniata</taxon>
        <taxon>Vertebrata</taxon>
        <taxon>Euteleostomi</taxon>
        <taxon>Amphibia</taxon>
        <taxon>Batrachia</taxon>
        <taxon>Anura</taxon>
        <taxon>Pelobatoidea</taxon>
        <taxon>Pelobatidae</taxon>
        <taxon>Pelobates</taxon>
    </lineage>
</organism>
<dbReference type="GO" id="GO:0005499">
    <property type="term" value="F:vitamin D binding"/>
    <property type="evidence" value="ECO:0007669"/>
    <property type="project" value="UniProtKB-KW"/>
</dbReference>
<proteinExistence type="predicted"/>
<feature type="non-terminal residue" evidence="15">
    <location>
        <position position="1"/>
    </location>
</feature>
<dbReference type="PANTHER" id="PTHR11385:SF11">
    <property type="entry name" value="VITAMIN D-BINDING PROTEIN"/>
    <property type="match status" value="1"/>
</dbReference>
<dbReference type="Pfam" id="PF09164">
    <property type="entry name" value="VitD-bind_III"/>
    <property type="match status" value="1"/>
</dbReference>
<comment type="subcellular location">
    <subcellularLocation>
        <location evidence="2">Secreted</location>
    </subcellularLocation>
</comment>
<accession>A0AAD1SIX3</accession>
<feature type="domain" description="Albumin" evidence="14">
    <location>
        <begin position="18"/>
        <end position="210"/>
    </location>
</feature>
<protein>
    <recommendedName>
        <fullName evidence="3">Vitamin D-binding protein</fullName>
    </recommendedName>
    <alternativeName>
        <fullName evidence="11">Gc-globulin</fullName>
    </alternativeName>
    <alternativeName>
        <fullName evidence="12">Group-specific component</fullName>
    </alternativeName>
</protein>
<comment type="subunit">
    <text evidence="13">Associates with membrane-bound immunoglobulin on the surface of B-lymphocytes and with IgG Fc receptor on the membranes of T-lymphocytes. Interacts with LRP2; the interaction is required for renal uptake of GC in complex with 25-hydroxyvitamin D3.</text>
</comment>
<dbReference type="Pfam" id="PF00273">
    <property type="entry name" value="Serum_albumin"/>
    <property type="match status" value="2"/>
</dbReference>
<dbReference type="AlphaFoldDB" id="A0AAD1SIX3"/>
<keyword evidence="6" id="KW-0732">Signal</keyword>
<feature type="domain" description="Albumin" evidence="14">
    <location>
        <begin position="211"/>
        <end position="394"/>
    </location>
</feature>
<evidence type="ECO:0000256" key="13">
    <source>
        <dbReference type="ARBA" id="ARBA00046813"/>
    </source>
</evidence>
<evidence type="ECO:0000256" key="11">
    <source>
        <dbReference type="ARBA" id="ARBA00029834"/>
    </source>
</evidence>
<dbReference type="Proteomes" id="UP001295444">
    <property type="component" value="Chromosome 06"/>
</dbReference>
<feature type="domain" description="Albumin" evidence="14">
    <location>
        <begin position="396"/>
        <end position="483"/>
    </location>
</feature>
<dbReference type="GO" id="GO:0072562">
    <property type="term" value="C:blood microparticle"/>
    <property type="evidence" value="ECO:0007669"/>
    <property type="project" value="TreeGrafter"/>
</dbReference>
<dbReference type="GO" id="GO:0003779">
    <property type="term" value="F:actin binding"/>
    <property type="evidence" value="ECO:0007669"/>
    <property type="project" value="UniProtKB-KW"/>
</dbReference>
<keyword evidence="8" id="KW-0848">Vitamin D</keyword>
<keyword evidence="5" id="KW-0964">Secreted</keyword>
<dbReference type="GO" id="GO:0090482">
    <property type="term" value="F:vitamin transmembrane transporter activity"/>
    <property type="evidence" value="ECO:0007669"/>
    <property type="project" value="InterPro"/>
</dbReference>
<keyword evidence="10" id="KW-0009">Actin-binding</keyword>
<evidence type="ECO:0000256" key="3">
    <source>
        <dbReference type="ARBA" id="ARBA00020134"/>
    </source>
</evidence>
<dbReference type="SUPFAM" id="SSF48552">
    <property type="entry name" value="Serum albumin-like"/>
    <property type="match status" value="3"/>
</dbReference>
<evidence type="ECO:0000313" key="15">
    <source>
        <dbReference type="EMBL" id="CAH2301464.1"/>
    </source>
</evidence>
<keyword evidence="7" id="KW-0677">Repeat</keyword>
<evidence type="ECO:0000256" key="12">
    <source>
        <dbReference type="ARBA" id="ARBA00032443"/>
    </source>
</evidence>
<gene>
    <name evidence="15" type="ORF">PECUL_23A022133</name>
</gene>
<evidence type="ECO:0000256" key="9">
    <source>
        <dbReference type="ARBA" id="ARBA00023157"/>
    </source>
</evidence>